<dbReference type="CDD" id="cd02440">
    <property type="entry name" value="AdoMet_MTases"/>
    <property type="match status" value="1"/>
</dbReference>
<dbReference type="EMBL" id="BMHF01000002">
    <property type="protein sequence ID" value="GGA28261.1"/>
    <property type="molecule type" value="Genomic_DNA"/>
</dbReference>
<evidence type="ECO:0000313" key="3">
    <source>
        <dbReference type="Proteomes" id="UP000609323"/>
    </source>
</evidence>
<evidence type="ECO:0000259" key="1">
    <source>
        <dbReference type="Pfam" id="PF08241"/>
    </source>
</evidence>
<name>A0ABQ1FRP4_9BACL</name>
<feature type="domain" description="Methyltransferase type 11" evidence="1">
    <location>
        <begin position="37"/>
        <end position="127"/>
    </location>
</feature>
<reference evidence="3" key="1">
    <citation type="journal article" date="2019" name="Int. J. Syst. Evol. Microbiol.">
        <title>The Global Catalogue of Microorganisms (GCM) 10K type strain sequencing project: providing services to taxonomists for standard genome sequencing and annotation.</title>
        <authorList>
            <consortium name="The Broad Institute Genomics Platform"/>
            <consortium name="The Broad Institute Genome Sequencing Center for Infectious Disease"/>
            <person name="Wu L."/>
            <person name="Ma J."/>
        </authorList>
    </citation>
    <scope>NUCLEOTIDE SEQUENCE [LARGE SCALE GENOMIC DNA]</scope>
    <source>
        <strain evidence="3">CGMCC 1.15044</strain>
    </source>
</reference>
<gene>
    <name evidence="2" type="ORF">GCM10010917_11530</name>
</gene>
<dbReference type="Gene3D" id="3.40.50.150">
    <property type="entry name" value="Vaccinia Virus protein VP39"/>
    <property type="match status" value="1"/>
</dbReference>
<dbReference type="InterPro" id="IPR029063">
    <property type="entry name" value="SAM-dependent_MTases_sf"/>
</dbReference>
<dbReference type="RefSeq" id="WP_094095600.1">
    <property type="nucleotide sequence ID" value="NZ_BMHF01000002.1"/>
</dbReference>
<evidence type="ECO:0000313" key="2">
    <source>
        <dbReference type="EMBL" id="GGA28261.1"/>
    </source>
</evidence>
<comment type="caution">
    <text evidence="2">The sequence shown here is derived from an EMBL/GenBank/DDBJ whole genome shotgun (WGS) entry which is preliminary data.</text>
</comment>
<dbReference type="PANTHER" id="PTHR43861:SF1">
    <property type="entry name" value="TRANS-ACONITATE 2-METHYLTRANSFERASE"/>
    <property type="match status" value="1"/>
</dbReference>
<dbReference type="GO" id="GO:0008168">
    <property type="term" value="F:methyltransferase activity"/>
    <property type="evidence" value="ECO:0007669"/>
    <property type="project" value="UniProtKB-KW"/>
</dbReference>
<dbReference type="SUPFAM" id="SSF53335">
    <property type="entry name" value="S-adenosyl-L-methionine-dependent methyltransferases"/>
    <property type="match status" value="1"/>
</dbReference>
<accession>A0ABQ1FRP4</accession>
<dbReference type="InterPro" id="IPR013216">
    <property type="entry name" value="Methyltransf_11"/>
</dbReference>
<protein>
    <submittedName>
        <fullName evidence="2">SAM-dependent methyltransferase</fullName>
    </submittedName>
</protein>
<keyword evidence="3" id="KW-1185">Reference proteome</keyword>
<proteinExistence type="predicted"/>
<keyword evidence="2" id="KW-0808">Transferase</keyword>
<sequence length="252" mass="27855">MKQQWNSGTYDSSMSFVSQFGESLIGLLQPQPGERILDWGSGTGDLAALIAQSGADVTGIDVSSEMVRAAQAKHPQLRFIQADAQHYVHDKPADAIFSNAALHWLQDADAAAASMASSLRSDGRLVCEFGGHGNIASVVSGLPQVFEAHGLGGKLRMPWYFPSIGQYTSLLEKHGFTVELALCFARPTPLEDGEQGFRKWLDVFANGILSVLTTEQRERILTDLEEQLRPLLFQDGRWVMDYRRIRVSAFKR</sequence>
<dbReference type="PANTHER" id="PTHR43861">
    <property type="entry name" value="TRANS-ACONITATE 2-METHYLTRANSFERASE-RELATED"/>
    <property type="match status" value="1"/>
</dbReference>
<dbReference type="Proteomes" id="UP000609323">
    <property type="component" value="Unassembled WGS sequence"/>
</dbReference>
<keyword evidence="2" id="KW-0489">Methyltransferase</keyword>
<organism evidence="2 3">
    <name type="scientific">Paenibacillus physcomitrellae</name>
    <dbReference type="NCBI Taxonomy" id="1619311"/>
    <lineage>
        <taxon>Bacteria</taxon>
        <taxon>Bacillati</taxon>
        <taxon>Bacillota</taxon>
        <taxon>Bacilli</taxon>
        <taxon>Bacillales</taxon>
        <taxon>Paenibacillaceae</taxon>
        <taxon>Paenibacillus</taxon>
    </lineage>
</organism>
<dbReference type="Pfam" id="PF08241">
    <property type="entry name" value="Methyltransf_11"/>
    <property type="match status" value="1"/>
</dbReference>
<dbReference type="GO" id="GO:0032259">
    <property type="term" value="P:methylation"/>
    <property type="evidence" value="ECO:0007669"/>
    <property type="project" value="UniProtKB-KW"/>
</dbReference>